<sequence>MSLKINELNYIQSDGDFYENPSHKLKSIKNQQMNRFVLFFTLITIFFIGCKKEDIVFNTDLALDSRFIILNAPADTTKIVVYSDHNWTMENRDNASWITIQKGSGNGTAYAIVAVPNNTSDYPRAATLLFKAGNKIDTLKLGQRGIVTPALAITAASVAAPAAGGVVQTAINTTLPLSAMNVGYTYAAGNNWISGLQIADGKVSFSVTGNETAEARTAKVYLSYSDVLGINIRDSLTVNQPRP</sequence>
<evidence type="ECO:0000259" key="1">
    <source>
        <dbReference type="Pfam" id="PF13004"/>
    </source>
</evidence>
<reference evidence="2 3" key="1">
    <citation type="submission" date="2022-02" db="EMBL/GenBank/DDBJ databases">
        <authorList>
            <person name="Min J."/>
        </authorList>
    </citation>
    <scope>NUCLEOTIDE SEQUENCE [LARGE SCALE GENOMIC DNA]</scope>
    <source>
        <strain evidence="2 3">GR10-1</strain>
    </source>
</reference>
<name>A0ABS9SDL3_9BACT</name>
<dbReference type="InterPro" id="IPR013783">
    <property type="entry name" value="Ig-like_fold"/>
</dbReference>
<dbReference type="Gene3D" id="2.60.40.10">
    <property type="entry name" value="Immunoglobulins"/>
    <property type="match status" value="2"/>
</dbReference>
<feature type="domain" description="BACON" evidence="1">
    <location>
        <begin position="91"/>
        <end position="143"/>
    </location>
</feature>
<dbReference type="Pfam" id="PF13004">
    <property type="entry name" value="BACON"/>
    <property type="match status" value="1"/>
</dbReference>
<dbReference type="Proteomes" id="UP001202248">
    <property type="component" value="Unassembled WGS sequence"/>
</dbReference>
<dbReference type="InterPro" id="IPR024361">
    <property type="entry name" value="BACON"/>
</dbReference>
<accession>A0ABS9SDL3</accession>
<gene>
    <name evidence="2" type="ORF">MKP09_00165</name>
</gene>
<organism evidence="2 3">
    <name type="scientific">Niabella ginsengisoli</name>
    <dbReference type="NCBI Taxonomy" id="522298"/>
    <lineage>
        <taxon>Bacteria</taxon>
        <taxon>Pseudomonadati</taxon>
        <taxon>Bacteroidota</taxon>
        <taxon>Chitinophagia</taxon>
        <taxon>Chitinophagales</taxon>
        <taxon>Chitinophagaceae</taxon>
        <taxon>Niabella</taxon>
    </lineage>
</organism>
<dbReference type="EMBL" id="JAKWBL010000001">
    <property type="protein sequence ID" value="MCH5596447.1"/>
    <property type="molecule type" value="Genomic_DNA"/>
</dbReference>
<keyword evidence="3" id="KW-1185">Reference proteome</keyword>
<dbReference type="CDD" id="cd14948">
    <property type="entry name" value="BACON"/>
    <property type="match status" value="1"/>
</dbReference>
<proteinExistence type="predicted"/>
<comment type="caution">
    <text evidence="2">The sequence shown here is derived from an EMBL/GenBank/DDBJ whole genome shotgun (WGS) entry which is preliminary data.</text>
</comment>
<evidence type="ECO:0000313" key="2">
    <source>
        <dbReference type="EMBL" id="MCH5596447.1"/>
    </source>
</evidence>
<dbReference type="RefSeq" id="WP_240825240.1">
    <property type="nucleotide sequence ID" value="NZ_JAKWBL010000001.1"/>
</dbReference>
<protein>
    <submittedName>
        <fullName evidence="2">BACON domain-containing protein</fullName>
    </submittedName>
</protein>
<evidence type="ECO:0000313" key="3">
    <source>
        <dbReference type="Proteomes" id="UP001202248"/>
    </source>
</evidence>